<dbReference type="HOGENOM" id="CLU_681134_0_0_0"/>
<evidence type="ECO:0000313" key="2">
    <source>
        <dbReference type="Proteomes" id="UP000007382"/>
    </source>
</evidence>
<proteinExistence type="predicted"/>
<reference evidence="1 2" key="1">
    <citation type="journal article" date="2012" name="J. Bacteriol.">
        <title>Complete Genome Sequence of Leptospirillum ferrooxidans Strain C2-3, Isolated from a Fresh Volcanic Ash Deposit on the Island of Miyake, Japan.</title>
        <authorList>
            <person name="Fujimura R."/>
            <person name="Sato Y."/>
            <person name="Nishizawa T."/>
            <person name="Oshima K."/>
            <person name="Kim S.-W."/>
            <person name="Hattori M."/>
            <person name="Kamijo T."/>
            <person name="Ohta H."/>
        </authorList>
    </citation>
    <scope>NUCLEOTIDE SEQUENCE [LARGE SCALE GENOMIC DNA]</scope>
    <source>
        <strain evidence="1 2">C2-3</strain>
    </source>
</reference>
<dbReference type="STRING" id="1162668.LFE_0033"/>
<name>I0IKG5_LEPFC</name>
<accession>I0IKG5</accession>
<dbReference type="EMBL" id="AP012342">
    <property type="protein sequence ID" value="BAM05764.1"/>
    <property type="molecule type" value="Genomic_DNA"/>
</dbReference>
<reference evidence="2" key="2">
    <citation type="submission" date="2012-03" db="EMBL/GenBank/DDBJ databases">
        <title>The complete genome sequence of the pioneer microbe on fresh volcanic deposit, Leptospirillum ferrooxidans strain C2-3.</title>
        <authorList>
            <person name="Fujimura R."/>
            <person name="Sato Y."/>
            <person name="Nishizawa T."/>
            <person name="Nanba K."/>
            <person name="Oshima K."/>
            <person name="Hattori M."/>
            <person name="Kamijo T."/>
            <person name="Ohta H."/>
        </authorList>
    </citation>
    <scope>NUCLEOTIDE SEQUENCE [LARGE SCALE GENOMIC DNA]</scope>
    <source>
        <strain evidence="2">C2-3</strain>
    </source>
</reference>
<dbReference type="AlphaFoldDB" id="I0IKG5"/>
<sequence length="404" mass="44280">MLYWALGGGVLLFLSFLLLAHIIESGLSRDLGRAVTRTFHGSLVIRSLKVGILSRTIEVRGATISFPLSGGANGAGPMIPLVRIRKVSGHFQIFSLLNRVYDIGDLSFSGVRITAVNQGGGDNFRNFLTRWTSGKHGGEEGGATVRSFRIKDSSIRILKGNGDVVLAIRGLEGEVRPNLLMDRFRAHFRSGPLTVHFPGGGLTLPRTRLSGSFDSGTLRDFRVDLMEDPSHLSIEGRVTQISQSPFLDLFFHGNLDIRGLFAMLSAGEKTGKKMDGSLRLDGYIHGPFDHWKGKALLKGKTLYLGGEKIDRLSIEGHFAPFLVRLDPVLVDSGKRHVHGIMLARFGGESPVVKVDMTVDEPSPSFLGSVPMSVRVFRQIPLSGSLSNSRSWRDLWKKVMGDDFS</sequence>
<organism evidence="1 2">
    <name type="scientific">Leptospirillum ferrooxidans (strain C2-3)</name>
    <dbReference type="NCBI Taxonomy" id="1162668"/>
    <lineage>
        <taxon>Bacteria</taxon>
        <taxon>Pseudomonadati</taxon>
        <taxon>Nitrospirota</taxon>
        <taxon>Nitrospiria</taxon>
        <taxon>Nitrospirales</taxon>
        <taxon>Nitrospiraceae</taxon>
        <taxon>Leptospirillum</taxon>
    </lineage>
</organism>
<dbReference type="PATRIC" id="fig|1162668.3.peg.42"/>
<dbReference type="KEGG" id="lfc:LFE_0033"/>
<dbReference type="Proteomes" id="UP000007382">
    <property type="component" value="Chromosome"/>
</dbReference>
<evidence type="ECO:0000313" key="1">
    <source>
        <dbReference type="EMBL" id="BAM05764.1"/>
    </source>
</evidence>
<keyword evidence="2" id="KW-1185">Reference proteome</keyword>
<protein>
    <submittedName>
        <fullName evidence="1">Uncharacterized protein</fullName>
    </submittedName>
</protein>
<gene>
    <name evidence="1" type="ordered locus">LFE_0033</name>
</gene>